<dbReference type="SUPFAM" id="SSF161098">
    <property type="entry name" value="MetI-like"/>
    <property type="match status" value="1"/>
</dbReference>
<dbReference type="GO" id="GO:0005886">
    <property type="term" value="C:plasma membrane"/>
    <property type="evidence" value="ECO:0007669"/>
    <property type="project" value="UniProtKB-SubCell"/>
</dbReference>
<evidence type="ECO:0000256" key="1">
    <source>
        <dbReference type="ARBA" id="ARBA00004651"/>
    </source>
</evidence>
<evidence type="ECO:0000256" key="7">
    <source>
        <dbReference type="RuleBase" id="RU363032"/>
    </source>
</evidence>
<proteinExistence type="inferred from homology"/>
<keyword evidence="5 7" id="KW-1133">Transmembrane helix</keyword>
<keyword evidence="2 7" id="KW-0813">Transport</keyword>
<evidence type="ECO:0000256" key="6">
    <source>
        <dbReference type="ARBA" id="ARBA00023136"/>
    </source>
</evidence>
<protein>
    <submittedName>
        <fullName evidence="9">ABC transporter permease</fullName>
    </submittedName>
</protein>
<keyword evidence="6 7" id="KW-0472">Membrane</keyword>
<dbReference type="InterPro" id="IPR025966">
    <property type="entry name" value="OppC_N"/>
</dbReference>
<feature type="transmembrane region" description="Helical" evidence="7">
    <location>
        <begin position="60"/>
        <end position="80"/>
    </location>
</feature>
<evidence type="ECO:0000256" key="5">
    <source>
        <dbReference type="ARBA" id="ARBA00022989"/>
    </source>
</evidence>
<dbReference type="Pfam" id="PF12911">
    <property type="entry name" value="OppC_N"/>
    <property type="match status" value="1"/>
</dbReference>
<dbReference type="CDD" id="cd06261">
    <property type="entry name" value="TM_PBP2"/>
    <property type="match status" value="1"/>
</dbReference>
<feature type="transmembrane region" description="Helical" evidence="7">
    <location>
        <begin position="128"/>
        <end position="152"/>
    </location>
</feature>
<dbReference type="OrthoDB" id="9812701at2"/>
<comment type="similarity">
    <text evidence="7">Belongs to the binding-protein-dependent transport system permease family.</text>
</comment>
<dbReference type="EMBL" id="CP035806">
    <property type="protein sequence ID" value="QBE48310.1"/>
    <property type="molecule type" value="Genomic_DNA"/>
</dbReference>
<dbReference type="PROSITE" id="PS50928">
    <property type="entry name" value="ABC_TM1"/>
    <property type="match status" value="1"/>
</dbReference>
<feature type="transmembrane region" description="Helical" evidence="7">
    <location>
        <begin position="159"/>
        <end position="179"/>
    </location>
</feature>
<sequence length="327" mass="35124">MPEPKNSSNQSAGAQRPPIEHFVAPVDETPVASVDAVRIREKKSNLWLDAWRDMRRRPMFWISAAIILLVVLVSLFPGWFTSVDPRASSLANSNGAPEPGHPLGFTKQGYDVYARIVYGASTSVSVGLIVIAITFVVGTVMGALAGFFGGFVDTVLSRIGDVFFSIPYILAAVVVMSVMQDYRNPLVIAFAIGGFSWPITARIVRGEILRVKNADFVMAAESLGLSRFATLVRHVLPNGLAPAIVVTTLSLSSAIVAEATLSFLGVGLPPGQFISWGNDISAAQLSLRTDPMPLIYPSLALSITVLGFVMLGEVVRDALDPKARARR</sequence>
<evidence type="ECO:0000313" key="10">
    <source>
        <dbReference type="Proteomes" id="UP000289260"/>
    </source>
</evidence>
<reference evidence="9 10" key="1">
    <citation type="submission" date="2019-02" db="EMBL/GenBank/DDBJ databases">
        <authorList>
            <person name="Sun L."/>
            <person name="Pan D."/>
            <person name="Wu X."/>
        </authorList>
    </citation>
    <scope>NUCLEOTIDE SEQUENCE [LARGE SCALE GENOMIC DNA]</scope>
    <source>
        <strain evidence="9 10">JW-1</strain>
    </source>
</reference>
<evidence type="ECO:0000313" key="9">
    <source>
        <dbReference type="EMBL" id="QBE48310.1"/>
    </source>
</evidence>
<dbReference type="RefSeq" id="WP_130109448.1">
    <property type="nucleotide sequence ID" value="NZ_CP035806.1"/>
</dbReference>
<dbReference type="InterPro" id="IPR050366">
    <property type="entry name" value="BP-dependent_transpt_permease"/>
</dbReference>
<dbReference type="AlphaFoldDB" id="A0A4P6KDY7"/>
<feature type="transmembrane region" description="Helical" evidence="7">
    <location>
        <begin position="294"/>
        <end position="315"/>
    </location>
</feature>
<organism evidence="9 10">
    <name type="scientific">Leucobacter triazinivorans</name>
    <dbReference type="NCBI Taxonomy" id="1784719"/>
    <lineage>
        <taxon>Bacteria</taxon>
        <taxon>Bacillati</taxon>
        <taxon>Actinomycetota</taxon>
        <taxon>Actinomycetes</taxon>
        <taxon>Micrococcales</taxon>
        <taxon>Microbacteriaceae</taxon>
        <taxon>Leucobacter</taxon>
    </lineage>
</organism>
<dbReference type="GO" id="GO:0055085">
    <property type="term" value="P:transmembrane transport"/>
    <property type="evidence" value="ECO:0007669"/>
    <property type="project" value="InterPro"/>
</dbReference>
<dbReference type="PANTHER" id="PTHR43386:SF6">
    <property type="entry name" value="ABC TRANSPORTER PERMEASE PROTEIN"/>
    <property type="match status" value="1"/>
</dbReference>
<dbReference type="InterPro" id="IPR035906">
    <property type="entry name" value="MetI-like_sf"/>
</dbReference>
<keyword evidence="10" id="KW-1185">Reference proteome</keyword>
<name>A0A4P6KDY7_9MICO</name>
<evidence type="ECO:0000256" key="2">
    <source>
        <dbReference type="ARBA" id="ARBA00022448"/>
    </source>
</evidence>
<evidence type="ECO:0000256" key="4">
    <source>
        <dbReference type="ARBA" id="ARBA00022692"/>
    </source>
</evidence>
<gene>
    <name evidence="9" type="ORF">EVS81_05225</name>
</gene>
<evidence type="ECO:0000256" key="3">
    <source>
        <dbReference type="ARBA" id="ARBA00022475"/>
    </source>
</evidence>
<comment type="subcellular location">
    <subcellularLocation>
        <location evidence="1 7">Cell membrane</location>
        <topology evidence="1 7">Multi-pass membrane protein</topology>
    </subcellularLocation>
</comment>
<dbReference type="Gene3D" id="1.10.3720.10">
    <property type="entry name" value="MetI-like"/>
    <property type="match status" value="1"/>
</dbReference>
<accession>A0A4P6KDY7</accession>
<dbReference type="Proteomes" id="UP000289260">
    <property type="component" value="Chromosome"/>
</dbReference>
<dbReference type="PANTHER" id="PTHR43386">
    <property type="entry name" value="OLIGOPEPTIDE TRANSPORT SYSTEM PERMEASE PROTEIN APPC"/>
    <property type="match status" value="1"/>
</dbReference>
<feature type="domain" description="ABC transmembrane type-1" evidence="8">
    <location>
        <begin position="120"/>
        <end position="312"/>
    </location>
</feature>
<feature type="transmembrane region" description="Helical" evidence="7">
    <location>
        <begin position="185"/>
        <end position="204"/>
    </location>
</feature>
<keyword evidence="3" id="KW-1003">Cell membrane</keyword>
<evidence type="ECO:0000259" key="8">
    <source>
        <dbReference type="PROSITE" id="PS50928"/>
    </source>
</evidence>
<dbReference type="InterPro" id="IPR000515">
    <property type="entry name" value="MetI-like"/>
</dbReference>
<dbReference type="KEGG" id="ltr:EVS81_05225"/>
<dbReference type="Pfam" id="PF00528">
    <property type="entry name" value="BPD_transp_1"/>
    <property type="match status" value="1"/>
</dbReference>
<feature type="transmembrane region" description="Helical" evidence="7">
    <location>
        <begin position="235"/>
        <end position="257"/>
    </location>
</feature>
<keyword evidence="4 7" id="KW-0812">Transmembrane</keyword>